<keyword evidence="5" id="KW-1185">Reference proteome</keyword>
<dbReference type="EMBL" id="AFNV02000003">
    <property type="protein sequence ID" value="ERJ20512.1"/>
    <property type="molecule type" value="Genomic_DNA"/>
</dbReference>
<evidence type="ECO:0000259" key="3">
    <source>
        <dbReference type="PROSITE" id="PS51724"/>
    </source>
</evidence>
<dbReference type="InterPro" id="IPR036680">
    <property type="entry name" value="SPOR-like_sf"/>
</dbReference>
<feature type="compositionally biased region" description="Low complexity" evidence="1">
    <location>
        <begin position="7"/>
        <end position="16"/>
    </location>
</feature>
<keyword evidence="2" id="KW-0472">Membrane</keyword>
<protein>
    <submittedName>
        <fullName evidence="4">Sporulation related domain protein</fullName>
    </submittedName>
</protein>
<proteinExistence type="predicted"/>
<feature type="transmembrane region" description="Helical" evidence="2">
    <location>
        <begin position="44"/>
        <end position="65"/>
    </location>
</feature>
<feature type="region of interest" description="Disordered" evidence="1">
    <location>
        <begin position="128"/>
        <end position="167"/>
    </location>
</feature>
<gene>
    <name evidence="4" type="ORF">SSPSH_000622</name>
</gene>
<sequence>MARDYSSRPGNSSSNSGKRKPTRRKPAARPTQTKRTKSGGPPGWVWMICGLCIGLTVAAVFYIFARPGGDLAREQIEIATPEKARSSASSQSEKAPAADSAEPEAEEEEPRFSFYKMLPNYEVVIPEEEYPEKKSRSSSSSSSSSAAEVEQPASKPQPTTPKVAEPGRYIIQAGSFSTPADAERRKAELGLLGLAARTVEVDLPSGKTVYRVQSNTISSSSELNNILKRLRENRIDTLVMRAKD</sequence>
<dbReference type="GO" id="GO:0042834">
    <property type="term" value="F:peptidoglycan binding"/>
    <property type="evidence" value="ECO:0007669"/>
    <property type="project" value="InterPro"/>
</dbReference>
<dbReference type="Pfam" id="PF05036">
    <property type="entry name" value="SPOR"/>
    <property type="match status" value="1"/>
</dbReference>
<evidence type="ECO:0000313" key="5">
    <source>
        <dbReference type="Proteomes" id="UP000006242"/>
    </source>
</evidence>
<dbReference type="InterPro" id="IPR007730">
    <property type="entry name" value="SPOR-like_dom"/>
</dbReference>
<reference evidence="4 5" key="1">
    <citation type="journal article" date="2011" name="J. Bacteriol.">
        <title>Genome sequence of Salinisphaera shabanensis, a gammaproteobacterium from the harsh, variable environment of the brine-seawater interface of the Shaban Deep in the Red Sea.</title>
        <authorList>
            <person name="Antunes A."/>
            <person name="Alam I."/>
            <person name="Bajic V.B."/>
            <person name="Stingl U."/>
        </authorList>
    </citation>
    <scope>NUCLEOTIDE SEQUENCE [LARGE SCALE GENOMIC DNA]</scope>
    <source>
        <strain evidence="4 5">E1L3A</strain>
    </source>
</reference>
<feature type="compositionally biased region" description="Basic residues" evidence="1">
    <location>
        <begin position="17"/>
        <end position="37"/>
    </location>
</feature>
<dbReference type="OrthoDB" id="8558195at2"/>
<keyword evidence="2" id="KW-1133">Transmembrane helix</keyword>
<organism evidence="4 5">
    <name type="scientific">Salinisphaera shabanensis E1L3A</name>
    <dbReference type="NCBI Taxonomy" id="1033802"/>
    <lineage>
        <taxon>Bacteria</taxon>
        <taxon>Pseudomonadati</taxon>
        <taxon>Pseudomonadota</taxon>
        <taxon>Gammaproteobacteria</taxon>
        <taxon>Salinisphaerales</taxon>
        <taxon>Salinisphaeraceae</taxon>
        <taxon>Salinisphaera</taxon>
    </lineage>
</organism>
<dbReference type="SUPFAM" id="SSF110997">
    <property type="entry name" value="Sporulation related repeat"/>
    <property type="match status" value="1"/>
</dbReference>
<dbReference type="PROSITE" id="PS51724">
    <property type="entry name" value="SPOR"/>
    <property type="match status" value="1"/>
</dbReference>
<evidence type="ECO:0000256" key="1">
    <source>
        <dbReference type="SAM" id="MobiDB-lite"/>
    </source>
</evidence>
<evidence type="ECO:0000313" key="4">
    <source>
        <dbReference type="EMBL" id="ERJ20512.1"/>
    </source>
</evidence>
<dbReference type="RefSeq" id="WP_006914088.1">
    <property type="nucleotide sequence ID" value="NZ_AFNV02000003.1"/>
</dbReference>
<keyword evidence="2" id="KW-0812">Transmembrane</keyword>
<dbReference type="eggNOG" id="COG3087">
    <property type="taxonomic scope" value="Bacteria"/>
</dbReference>
<accession>U2ER52</accession>
<dbReference type="Gene3D" id="3.30.70.1070">
    <property type="entry name" value="Sporulation related repeat"/>
    <property type="match status" value="1"/>
</dbReference>
<feature type="domain" description="SPOR" evidence="3">
    <location>
        <begin position="163"/>
        <end position="242"/>
    </location>
</feature>
<dbReference type="AlphaFoldDB" id="U2ER52"/>
<dbReference type="STRING" id="1033802.SSPSH_000622"/>
<name>U2ER52_9GAMM</name>
<feature type="region of interest" description="Disordered" evidence="1">
    <location>
        <begin position="1"/>
        <end position="40"/>
    </location>
</feature>
<comment type="caution">
    <text evidence="4">The sequence shown here is derived from an EMBL/GenBank/DDBJ whole genome shotgun (WGS) entry which is preliminary data.</text>
</comment>
<dbReference type="Proteomes" id="UP000006242">
    <property type="component" value="Unassembled WGS sequence"/>
</dbReference>
<evidence type="ECO:0000256" key="2">
    <source>
        <dbReference type="SAM" id="Phobius"/>
    </source>
</evidence>
<reference evidence="4 5" key="2">
    <citation type="journal article" date="2013" name="PLoS ONE">
        <title>INDIGO - INtegrated Data Warehouse of MIcrobial GenOmes with Examples from the Red Sea Extremophiles.</title>
        <authorList>
            <person name="Alam I."/>
            <person name="Antunes A."/>
            <person name="Kamau A.A."/>
            <person name="Ba Alawi W."/>
            <person name="Kalkatawi M."/>
            <person name="Stingl U."/>
            <person name="Bajic V.B."/>
        </authorList>
    </citation>
    <scope>NUCLEOTIDE SEQUENCE [LARGE SCALE GENOMIC DNA]</scope>
    <source>
        <strain evidence="4 5">E1L3A</strain>
    </source>
</reference>
<feature type="region of interest" description="Disordered" evidence="1">
    <location>
        <begin position="81"/>
        <end position="112"/>
    </location>
</feature>